<sequence>MTDLSPCRHLGPPSPPLSLVCCAPALDRLRLQRSRRRSAAARMMRSHLSLLLFIGLLPAISAWLPAALPTHRQTARAGARQRAPAMSSMPAGEKYGENRVQVITDIDDTVKSSGGVRLFWRVGPALGGIDTQYKRGDFYPGVFQFGLELASFGLPPNKEPAPLAVLTARARELKLFLALKPKTKLCVQYVKAATETFESWGIGSPRWGVDCERTVLYGSVMEWILQFRKGWRKFDNFKKLKEMNDERTRYVLVGDTGEYDFECGERMAEFCPELVKGMFFHVVSEHDWKEAGEDGIPMPIDRYLNGVPVCYFRTYVGAARKAFRIKLIGVDEYLRIICAAQSALEQVDREDLKWKDLQRDIDLSYVEIGRFLRQQTPSSPAAAEVQETEQPKQGWKERAKTKLREAIGVLESLQRK</sequence>
<protein>
    <recommendedName>
        <fullName evidence="4">Phosphatidate phosphatase APP1 catalytic domain-containing protein</fullName>
    </recommendedName>
</protein>
<proteinExistence type="predicted"/>
<gene>
    <name evidence="3" type="ORF">GTHE00462_LOCUS9838</name>
</gene>
<feature type="transmembrane region" description="Helical" evidence="2">
    <location>
        <begin position="43"/>
        <end position="64"/>
    </location>
</feature>
<evidence type="ECO:0008006" key="4">
    <source>
        <dbReference type="Google" id="ProtNLM"/>
    </source>
</evidence>
<accession>A0A7S4NG65</accession>
<keyword evidence="2" id="KW-1133">Transmembrane helix</keyword>
<keyword evidence="2" id="KW-0812">Transmembrane</keyword>
<feature type="region of interest" description="Disordered" evidence="1">
    <location>
        <begin position="376"/>
        <end position="399"/>
    </location>
</feature>
<name>A0A7S4NG65_GUITH</name>
<dbReference type="EMBL" id="HBKN01012646">
    <property type="protein sequence ID" value="CAE2284872.1"/>
    <property type="molecule type" value="Transcribed_RNA"/>
</dbReference>
<keyword evidence="2" id="KW-0472">Membrane</keyword>
<reference evidence="3" key="1">
    <citation type="submission" date="2021-01" db="EMBL/GenBank/DDBJ databases">
        <authorList>
            <person name="Corre E."/>
            <person name="Pelletier E."/>
            <person name="Niang G."/>
            <person name="Scheremetjew M."/>
            <person name="Finn R."/>
            <person name="Kale V."/>
            <person name="Holt S."/>
            <person name="Cochrane G."/>
            <person name="Meng A."/>
            <person name="Brown T."/>
            <person name="Cohen L."/>
        </authorList>
    </citation>
    <scope>NUCLEOTIDE SEQUENCE</scope>
    <source>
        <strain evidence="3">CCMP 2712</strain>
    </source>
</reference>
<evidence type="ECO:0000313" key="3">
    <source>
        <dbReference type="EMBL" id="CAE2284872.1"/>
    </source>
</evidence>
<dbReference type="PANTHER" id="PTHR40861:SF1">
    <property type="entry name" value="PHOSPHATIDATE PHOSPHATASE APP1 CATALYTIC DOMAIN-CONTAINING PROTEIN"/>
    <property type="match status" value="1"/>
</dbReference>
<organism evidence="3">
    <name type="scientific">Guillardia theta</name>
    <name type="common">Cryptophyte</name>
    <name type="synonym">Cryptomonas phi</name>
    <dbReference type="NCBI Taxonomy" id="55529"/>
    <lineage>
        <taxon>Eukaryota</taxon>
        <taxon>Cryptophyceae</taxon>
        <taxon>Pyrenomonadales</taxon>
        <taxon>Geminigeraceae</taxon>
        <taxon>Guillardia</taxon>
    </lineage>
</organism>
<dbReference type="PANTHER" id="PTHR40861">
    <property type="entry name" value="DUF2183 DOMAIN-CONTAINING PROTEIN"/>
    <property type="match status" value="1"/>
</dbReference>
<dbReference type="AlphaFoldDB" id="A0A7S4NG65"/>
<evidence type="ECO:0000256" key="1">
    <source>
        <dbReference type="SAM" id="MobiDB-lite"/>
    </source>
</evidence>
<evidence type="ECO:0000256" key="2">
    <source>
        <dbReference type="SAM" id="Phobius"/>
    </source>
</evidence>